<evidence type="ECO:0000256" key="3">
    <source>
        <dbReference type="ARBA" id="ARBA00022618"/>
    </source>
</evidence>
<dbReference type="GO" id="GO:0005886">
    <property type="term" value="C:plasma membrane"/>
    <property type="evidence" value="ECO:0007669"/>
    <property type="project" value="UniProtKB-SubCell"/>
</dbReference>
<name>A0AA43TIN3_9GAMM</name>
<dbReference type="Pfam" id="PF04354">
    <property type="entry name" value="ZipA_C"/>
    <property type="match status" value="1"/>
</dbReference>
<dbReference type="Gene3D" id="3.30.1400.10">
    <property type="entry name" value="ZipA, C-terminal FtsZ-binding domain"/>
    <property type="match status" value="1"/>
</dbReference>
<organism evidence="13 14">
    <name type="scientific">Candidatus Methylobacter titanis</name>
    <dbReference type="NCBI Taxonomy" id="3053457"/>
    <lineage>
        <taxon>Bacteria</taxon>
        <taxon>Pseudomonadati</taxon>
        <taxon>Pseudomonadota</taxon>
        <taxon>Gammaproteobacteria</taxon>
        <taxon>Methylococcales</taxon>
        <taxon>Methylococcaceae</taxon>
        <taxon>Methylobacter</taxon>
    </lineage>
</organism>
<dbReference type="PANTHER" id="PTHR38685">
    <property type="entry name" value="CELL DIVISION PROTEIN ZIPA"/>
    <property type="match status" value="1"/>
</dbReference>
<proteinExistence type="inferred from homology"/>
<evidence type="ECO:0000256" key="7">
    <source>
        <dbReference type="ARBA" id="ARBA00023306"/>
    </source>
</evidence>
<evidence type="ECO:0000256" key="9">
    <source>
        <dbReference type="RuleBase" id="RU003613"/>
    </source>
</evidence>
<evidence type="ECO:0000256" key="1">
    <source>
        <dbReference type="ARBA" id="ARBA00022475"/>
    </source>
</evidence>
<dbReference type="InterPro" id="IPR007449">
    <property type="entry name" value="ZipA_FtsZ-bd_C"/>
</dbReference>
<accession>A0AA43TIN3</accession>
<dbReference type="Proteomes" id="UP001160519">
    <property type="component" value="Unassembled WGS sequence"/>
</dbReference>
<evidence type="ECO:0000256" key="5">
    <source>
        <dbReference type="ARBA" id="ARBA00022989"/>
    </source>
</evidence>
<evidence type="ECO:0000259" key="12">
    <source>
        <dbReference type="SMART" id="SM00771"/>
    </source>
</evidence>
<dbReference type="InterPro" id="IPR011919">
    <property type="entry name" value="Cell_div_ZipA"/>
</dbReference>
<dbReference type="SUPFAM" id="SSF64383">
    <property type="entry name" value="Cell-division protein ZipA, C-terminal domain"/>
    <property type="match status" value="1"/>
</dbReference>
<evidence type="ECO:0000256" key="8">
    <source>
        <dbReference type="RuleBase" id="RU003612"/>
    </source>
</evidence>
<evidence type="ECO:0000256" key="10">
    <source>
        <dbReference type="SAM" id="MobiDB-lite"/>
    </source>
</evidence>
<protein>
    <recommendedName>
        <fullName evidence="8">Cell division protein ZipA</fullName>
    </recommendedName>
</protein>
<gene>
    <name evidence="13" type="ORF">PSU93_10935</name>
</gene>
<feature type="region of interest" description="Disordered" evidence="10">
    <location>
        <begin position="90"/>
        <end position="112"/>
    </location>
</feature>
<evidence type="ECO:0000256" key="4">
    <source>
        <dbReference type="ARBA" id="ARBA00022692"/>
    </source>
</evidence>
<keyword evidence="5 11" id="KW-1133">Transmembrane helix</keyword>
<keyword evidence="2 9" id="KW-0997">Cell inner membrane</keyword>
<comment type="subcellular location">
    <subcellularLocation>
        <location evidence="9">Cell inner membrane</location>
        <topology evidence="9">Single-pass type I membrane protein</topology>
    </subcellularLocation>
</comment>
<keyword evidence="3 8" id="KW-0132">Cell division</keyword>
<dbReference type="SMART" id="SM00771">
    <property type="entry name" value="ZipA_C"/>
    <property type="match status" value="1"/>
</dbReference>
<keyword evidence="4 9" id="KW-0812">Transmembrane</keyword>
<feature type="transmembrane region" description="Helical" evidence="11">
    <location>
        <begin position="6"/>
        <end position="27"/>
    </location>
</feature>
<dbReference type="InterPro" id="IPR036765">
    <property type="entry name" value="ZipA_FtsZ-bd_C_sf"/>
</dbReference>
<evidence type="ECO:0000313" key="13">
    <source>
        <dbReference type="EMBL" id="MDI1231654.1"/>
    </source>
</evidence>
<dbReference type="EMBL" id="JAQSDF010000036">
    <property type="protein sequence ID" value="MDI1231654.1"/>
    <property type="molecule type" value="Genomic_DNA"/>
</dbReference>
<keyword evidence="7 8" id="KW-0131">Cell cycle</keyword>
<evidence type="ECO:0000313" key="14">
    <source>
        <dbReference type="Proteomes" id="UP001160519"/>
    </source>
</evidence>
<dbReference type="GO" id="GO:0032153">
    <property type="term" value="C:cell division site"/>
    <property type="evidence" value="ECO:0007669"/>
    <property type="project" value="TreeGrafter"/>
</dbReference>
<dbReference type="GO" id="GO:0000917">
    <property type="term" value="P:division septum assembly"/>
    <property type="evidence" value="ECO:0007669"/>
    <property type="project" value="TreeGrafter"/>
</dbReference>
<comment type="function">
    <text evidence="8">Essential cell division protein that stabilizes the FtsZ protofilaments by cross-linking them and that serves as a cytoplasmic membrane anchor for the Z ring. Also required for the recruitment to the septal ring of downstream cell division proteins.</text>
</comment>
<keyword evidence="1 9" id="KW-1003">Cell membrane</keyword>
<dbReference type="AlphaFoldDB" id="A0AA43TIN3"/>
<comment type="caution">
    <text evidence="13">The sequence shown here is derived from an EMBL/GenBank/DDBJ whole genome shotgun (WGS) entry which is preliminary data.</text>
</comment>
<reference evidence="13" key="1">
    <citation type="submission" date="2023-01" db="EMBL/GenBank/DDBJ databases">
        <title>Biogeochemical cycle of methane in antarctic sediments.</title>
        <authorList>
            <person name="Roldan D.M."/>
            <person name="Menes R.J."/>
        </authorList>
    </citation>
    <scope>NUCLEOTIDE SEQUENCE [LARGE SCALE GENOMIC DNA]</scope>
    <source>
        <strain evidence="13">K-2018 MAG008</strain>
    </source>
</reference>
<comment type="similarity">
    <text evidence="8">Belongs to the ZipA family.</text>
</comment>
<keyword evidence="6 9" id="KW-0472">Membrane</keyword>
<sequence length="243" mass="27339">MDKEILRIVIIATGMVVVIGMLAWTFIKHKQAREGMEVYDDDEVDYDDELSAAESLGEDEDDDDMIPLAEANSSIGAHQTHDKSERYYYEEDDDDDDGYHDRQQNKPVEPPSRAAAPAIIQFSIITKADEDFNGVDLIEAFEMVGLEYGSLKIFERLDENRLVDYGVACIVEPGTFPDKDLDQFYCPGIVFFMQPEALDDASAVFDDYIETIGLVAAKLDGVILDHRRQPLTEATVQAIRQSL</sequence>
<evidence type="ECO:0000256" key="11">
    <source>
        <dbReference type="SAM" id="Phobius"/>
    </source>
</evidence>
<dbReference type="PANTHER" id="PTHR38685:SF1">
    <property type="entry name" value="CELL DIVISION PROTEIN ZIPA"/>
    <property type="match status" value="1"/>
</dbReference>
<evidence type="ECO:0000256" key="2">
    <source>
        <dbReference type="ARBA" id="ARBA00022519"/>
    </source>
</evidence>
<keyword evidence="14" id="KW-1185">Reference proteome</keyword>
<feature type="domain" description="ZipA C-terminal FtsZ-binding" evidence="12">
    <location>
        <begin position="116"/>
        <end position="243"/>
    </location>
</feature>
<evidence type="ECO:0000256" key="6">
    <source>
        <dbReference type="ARBA" id="ARBA00023136"/>
    </source>
</evidence>